<dbReference type="EMBL" id="CP050692">
    <property type="protein sequence ID" value="QIT47381.1"/>
    <property type="molecule type" value="Genomic_DNA"/>
</dbReference>
<dbReference type="Gene3D" id="3.30.565.10">
    <property type="entry name" value="Histidine kinase-like ATPase, C-terminal domain"/>
    <property type="match status" value="1"/>
</dbReference>
<dbReference type="Pfam" id="PF13581">
    <property type="entry name" value="HATPase_c_2"/>
    <property type="match status" value="1"/>
</dbReference>
<dbReference type="PANTHER" id="PTHR35526:SF3">
    <property type="entry name" value="ANTI-SIGMA-F FACTOR RSBW"/>
    <property type="match status" value="1"/>
</dbReference>
<dbReference type="SUPFAM" id="SSF55874">
    <property type="entry name" value="ATPase domain of HSP90 chaperone/DNA topoisomerase II/histidine kinase"/>
    <property type="match status" value="1"/>
</dbReference>
<keyword evidence="1" id="KW-0418">Kinase</keyword>
<evidence type="ECO:0000313" key="6">
    <source>
        <dbReference type="Proteomes" id="UP000502504"/>
    </source>
</evidence>
<evidence type="ECO:0000313" key="5">
    <source>
        <dbReference type="Proteomes" id="UP000190306"/>
    </source>
</evidence>
<sequence length="152" mass="16142">MYDRTGAPVASSNSFAMRTLPASDRSPATARSWTRARLRDWRLSALQDDALLIVSELVSNAVRVGGRVTLEMRTAHRAGRHALRIDVVDEGRGLPGRVGASAPPDVAACHGRGLPLVDSLAEAWGSECRMDGHHVWAALRHSATAGIAGAAD</sequence>
<dbReference type="InterPro" id="IPR003594">
    <property type="entry name" value="HATPase_dom"/>
</dbReference>
<keyword evidence="4" id="KW-0067">ATP-binding</keyword>
<dbReference type="GO" id="GO:0005524">
    <property type="term" value="F:ATP binding"/>
    <property type="evidence" value="ECO:0007669"/>
    <property type="project" value="UniProtKB-KW"/>
</dbReference>
<dbReference type="InterPro" id="IPR036890">
    <property type="entry name" value="HATPase_C_sf"/>
</dbReference>
<dbReference type="GO" id="GO:0004674">
    <property type="term" value="F:protein serine/threonine kinase activity"/>
    <property type="evidence" value="ECO:0007669"/>
    <property type="project" value="UniProtKB-KW"/>
</dbReference>
<dbReference type="PANTHER" id="PTHR35526">
    <property type="entry name" value="ANTI-SIGMA-F FACTOR RSBW-RELATED"/>
    <property type="match status" value="1"/>
</dbReference>
<evidence type="ECO:0000313" key="4">
    <source>
        <dbReference type="EMBL" id="QIT47381.1"/>
    </source>
</evidence>
<name>A0AAE6YCX1_STRAT</name>
<keyword evidence="4" id="KW-0547">Nucleotide-binding</keyword>
<organism evidence="4 6">
    <name type="scientific">Streptomyces antibioticus</name>
    <dbReference type="NCBI Taxonomy" id="1890"/>
    <lineage>
        <taxon>Bacteria</taxon>
        <taxon>Bacillati</taxon>
        <taxon>Actinomycetota</taxon>
        <taxon>Actinomycetes</taxon>
        <taxon>Kitasatosporales</taxon>
        <taxon>Streptomycetaceae</taxon>
        <taxon>Streptomyces</taxon>
    </lineage>
</organism>
<dbReference type="Proteomes" id="UP000502504">
    <property type="component" value="Chromosome"/>
</dbReference>
<feature type="domain" description="Histidine kinase/HSP90-like ATPase" evidence="2">
    <location>
        <begin position="21"/>
        <end position="135"/>
    </location>
</feature>
<keyword evidence="5" id="KW-1185">Reference proteome</keyword>
<dbReference type="EMBL" id="LHQL01000014">
    <property type="protein sequence ID" value="OOQ47073.1"/>
    <property type="molecule type" value="Genomic_DNA"/>
</dbReference>
<evidence type="ECO:0000259" key="2">
    <source>
        <dbReference type="Pfam" id="PF13581"/>
    </source>
</evidence>
<dbReference type="RefSeq" id="WP_051780752.1">
    <property type="nucleotide sequence ID" value="NZ_CM007717.1"/>
</dbReference>
<reference evidence="4 6" key="2">
    <citation type="submission" date="2020-03" db="EMBL/GenBank/DDBJ databases">
        <title>Is there a link between lipid content and antibiotic production in Streptomyces?</title>
        <authorList>
            <person name="David M."/>
            <person name="Lejeune C."/>
            <person name="Abreu S."/>
            <person name="Thibessard A."/>
            <person name="Leblond P."/>
            <person name="Chaminade P."/>
            <person name="Virolle M.-J."/>
        </authorList>
    </citation>
    <scope>NUCLEOTIDE SEQUENCE [LARGE SCALE GENOMIC DNA]</scope>
    <source>
        <strain evidence="4 6">DSM 41481</strain>
    </source>
</reference>
<accession>A0AAE6YCX1</accession>
<dbReference type="AlphaFoldDB" id="A0AAE6YCX1"/>
<proteinExistence type="predicted"/>
<keyword evidence="1" id="KW-0723">Serine/threonine-protein kinase</keyword>
<dbReference type="CDD" id="cd16936">
    <property type="entry name" value="HATPase_RsbW-like"/>
    <property type="match status" value="1"/>
</dbReference>
<evidence type="ECO:0000313" key="3">
    <source>
        <dbReference type="EMBL" id="OOQ47073.1"/>
    </source>
</evidence>
<protein>
    <submittedName>
        <fullName evidence="4">ATP-binding protein</fullName>
    </submittedName>
</protein>
<keyword evidence="1" id="KW-0808">Transferase</keyword>
<gene>
    <name evidence="3" type="ORF">AFM16_30290</name>
    <name evidence="4" type="ORF">HCX60_30830</name>
</gene>
<reference evidence="3 5" key="1">
    <citation type="submission" date="2015-07" db="EMBL/GenBank/DDBJ databases">
        <title>Draft Genome Sequence of Streptomyces antibioticus, IMRU 3720 reveals insights in the evolution of actinomycin biosynthetic gene clusters in Streptomyces.</title>
        <authorList>
            <person name="Crnovcic I."/>
            <person name="Ruckert C."/>
            <person name="Kalinowksi J."/>
            <person name="Keller U."/>
        </authorList>
    </citation>
    <scope>NUCLEOTIDE SEQUENCE [LARGE SCALE GENOMIC DNA]</scope>
    <source>
        <strain evidence="3 5">DSM 41481</strain>
    </source>
</reference>
<dbReference type="InterPro" id="IPR050267">
    <property type="entry name" value="Anti-sigma-factor_SerPK"/>
</dbReference>
<dbReference type="Proteomes" id="UP000190306">
    <property type="component" value="Chromosome"/>
</dbReference>
<evidence type="ECO:0000256" key="1">
    <source>
        <dbReference type="ARBA" id="ARBA00022527"/>
    </source>
</evidence>